<organism evidence="9 10">
    <name type="scientific">Polynucleobacter cosmopolitanus</name>
    <dbReference type="NCBI Taxonomy" id="351345"/>
    <lineage>
        <taxon>Bacteria</taxon>
        <taxon>Pseudomonadati</taxon>
        <taxon>Pseudomonadota</taxon>
        <taxon>Betaproteobacteria</taxon>
        <taxon>Burkholderiales</taxon>
        <taxon>Burkholderiaceae</taxon>
        <taxon>Polynucleobacter</taxon>
    </lineage>
</organism>
<proteinExistence type="predicted"/>
<dbReference type="GO" id="GO:0020037">
    <property type="term" value="F:heme binding"/>
    <property type="evidence" value="ECO:0007669"/>
    <property type="project" value="InterPro"/>
</dbReference>
<evidence type="ECO:0000256" key="1">
    <source>
        <dbReference type="ARBA" id="ARBA00022448"/>
    </source>
</evidence>
<dbReference type="OrthoDB" id="5520910at2"/>
<keyword evidence="2 7" id="KW-0349">Heme</keyword>
<feature type="binding site" description="covalent" evidence="7">
    <location>
        <position position="141"/>
    </location>
    <ligand>
        <name>heme c</name>
        <dbReference type="ChEBI" id="CHEBI:61717"/>
    </ligand>
</feature>
<keyword evidence="8" id="KW-0732">Signal</keyword>
<dbReference type="Pfam" id="PF01322">
    <property type="entry name" value="Cytochrom_C_2"/>
    <property type="match status" value="1"/>
</dbReference>
<dbReference type="GO" id="GO:0022900">
    <property type="term" value="P:electron transport chain"/>
    <property type="evidence" value="ECO:0007669"/>
    <property type="project" value="InterPro"/>
</dbReference>
<dbReference type="RefSeq" id="WP_089516412.1">
    <property type="nucleotide sequence ID" value="NZ_NJGG01000002.1"/>
</dbReference>
<evidence type="ECO:0000256" key="8">
    <source>
        <dbReference type="SAM" id="SignalP"/>
    </source>
</evidence>
<comment type="caution">
    <text evidence="9">The sequence shown here is derived from an EMBL/GenBank/DDBJ whole genome shotgun (WGS) entry which is preliminary data.</text>
</comment>
<dbReference type="InterPro" id="IPR012127">
    <property type="entry name" value="Cyt_c_prime"/>
</dbReference>
<feature type="signal peptide" evidence="8">
    <location>
        <begin position="1"/>
        <end position="22"/>
    </location>
</feature>
<evidence type="ECO:0000256" key="2">
    <source>
        <dbReference type="ARBA" id="ARBA00022617"/>
    </source>
</evidence>
<evidence type="ECO:0000256" key="4">
    <source>
        <dbReference type="ARBA" id="ARBA00022982"/>
    </source>
</evidence>
<evidence type="ECO:0000313" key="9">
    <source>
        <dbReference type="EMBL" id="OXL15182.1"/>
    </source>
</evidence>
<dbReference type="Proteomes" id="UP000215188">
    <property type="component" value="Unassembled WGS sequence"/>
</dbReference>
<dbReference type="InterPro" id="IPR015984">
    <property type="entry name" value="Cyt_c_prime_subgr"/>
</dbReference>
<evidence type="ECO:0000256" key="5">
    <source>
        <dbReference type="ARBA" id="ARBA00023004"/>
    </source>
</evidence>
<dbReference type="EMBL" id="NJGG01000002">
    <property type="protein sequence ID" value="OXL15182.1"/>
    <property type="molecule type" value="Genomic_DNA"/>
</dbReference>
<keyword evidence="5 6" id="KW-0408">Iron</keyword>
<feature type="binding site" description="axial binding residue" evidence="6">
    <location>
        <position position="142"/>
    </location>
    <ligand>
        <name>heme c</name>
        <dbReference type="ChEBI" id="CHEBI:61717"/>
    </ligand>
    <ligandPart>
        <name>Fe</name>
        <dbReference type="ChEBI" id="CHEBI:18248"/>
    </ligandPart>
</feature>
<dbReference type="GO" id="GO:0005506">
    <property type="term" value="F:iron ion binding"/>
    <property type="evidence" value="ECO:0007669"/>
    <property type="project" value="InterPro"/>
</dbReference>
<name>A0A229FTJ9_9BURK</name>
<gene>
    <name evidence="9" type="ORF">AOC33_07755</name>
</gene>
<evidence type="ECO:0000256" key="6">
    <source>
        <dbReference type="PIRSR" id="PIRSR000027-1"/>
    </source>
</evidence>
<dbReference type="PROSITE" id="PS51009">
    <property type="entry name" value="CYTCII"/>
    <property type="match status" value="1"/>
</dbReference>
<keyword evidence="10" id="KW-1185">Reference proteome</keyword>
<dbReference type="Gene3D" id="1.20.120.10">
    <property type="entry name" value="Cytochrome c/b562"/>
    <property type="match status" value="1"/>
</dbReference>
<keyword evidence="1" id="KW-0813">Transport</keyword>
<protein>
    <submittedName>
        <fullName evidence="9">Cytochrome C</fullName>
    </submittedName>
</protein>
<dbReference type="InterPro" id="IPR002321">
    <property type="entry name" value="Cyt_c_II"/>
</dbReference>
<sequence length="148" mass="15857">MKQPILVAGVLLSLLVPGMAHAQFAKTEDAIKYRAATFVVMGNHFSRIGAVVKGEKPFDKNEVAANAAVVASLAHLPWQAFGPGTEGGKSLPEIWKEMDKFKAGSEKMQKAVAELNTAAKSGNLETIKIAFGEAGKSCKACHDNYRKK</sequence>
<evidence type="ECO:0000313" key="10">
    <source>
        <dbReference type="Proteomes" id="UP000215188"/>
    </source>
</evidence>
<reference evidence="9 10" key="1">
    <citation type="submission" date="2017-06" db="EMBL/GenBank/DDBJ databases">
        <title>Reclassification of a Polynucleobacter cosmopolitanus strain isolated from tropical Lake Victoria as Polynucleobacter victoriensis comb. nov.</title>
        <authorList>
            <person name="Hahn M.W."/>
        </authorList>
    </citation>
    <scope>NUCLEOTIDE SEQUENCE [LARGE SCALE GENOMIC DNA]</scope>
    <source>
        <strain evidence="9 10">MWH-MoIso2</strain>
    </source>
</reference>
<dbReference type="AlphaFoldDB" id="A0A229FTJ9"/>
<accession>A0A229FTJ9</accession>
<feature type="binding site" description="covalent" evidence="7">
    <location>
        <position position="138"/>
    </location>
    <ligand>
        <name>heme c</name>
        <dbReference type="ChEBI" id="CHEBI:61717"/>
    </ligand>
</feature>
<keyword evidence="4" id="KW-0249">Electron transport</keyword>
<dbReference type="PRINTS" id="PR00608">
    <property type="entry name" value="CYTCHROMECII"/>
</dbReference>
<dbReference type="GO" id="GO:0009055">
    <property type="term" value="F:electron transfer activity"/>
    <property type="evidence" value="ECO:0007669"/>
    <property type="project" value="InterPro"/>
</dbReference>
<feature type="chain" id="PRO_5012759634" evidence="8">
    <location>
        <begin position="23"/>
        <end position="148"/>
    </location>
</feature>
<dbReference type="InterPro" id="IPR010980">
    <property type="entry name" value="Cyt_c/b562"/>
</dbReference>
<dbReference type="SUPFAM" id="SSF47175">
    <property type="entry name" value="Cytochromes"/>
    <property type="match status" value="1"/>
</dbReference>
<comment type="PTM">
    <text evidence="7">Binds 1 heme group per subunit.</text>
</comment>
<evidence type="ECO:0000256" key="7">
    <source>
        <dbReference type="PIRSR" id="PIRSR000027-2"/>
    </source>
</evidence>
<evidence type="ECO:0000256" key="3">
    <source>
        <dbReference type="ARBA" id="ARBA00022723"/>
    </source>
</evidence>
<dbReference type="GO" id="GO:0042597">
    <property type="term" value="C:periplasmic space"/>
    <property type="evidence" value="ECO:0007669"/>
    <property type="project" value="InterPro"/>
</dbReference>
<keyword evidence="3 6" id="KW-0479">Metal-binding</keyword>
<dbReference type="PIRSF" id="PIRSF000027">
    <property type="entry name" value="Cytc_c_prime"/>
    <property type="match status" value="1"/>
</dbReference>